<dbReference type="PANTHER" id="PTHR35529">
    <property type="entry name" value="MANGANESE EFFLUX PUMP MNTP-RELATED"/>
    <property type="match status" value="1"/>
</dbReference>
<comment type="subcellular location">
    <subcellularLocation>
        <location evidence="8">Cell membrane</location>
        <topology evidence="8">Multi-pass membrane protein</topology>
    </subcellularLocation>
</comment>
<evidence type="ECO:0000256" key="4">
    <source>
        <dbReference type="ARBA" id="ARBA00022989"/>
    </source>
</evidence>
<dbReference type="InterPro" id="IPR022929">
    <property type="entry name" value="Put_MntP"/>
</dbReference>
<dbReference type="STRING" id="930131.SAMN05216389_11932"/>
<dbReference type="EMBL" id="FOHE01000019">
    <property type="protein sequence ID" value="SET66141.1"/>
    <property type="molecule type" value="Genomic_DNA"/>
</dbReference>
<dbReference type="Pfam" id="PF02659">
    <property type="entry name" value="Mntp"/>
    <property type="match status" value="1"/>
</dbReference>
<evidence type="ECO:0000256" key="1">
    <source>
        <dbReference type="ARBA" id="ARBA00022448"/>
    </source>
</evidence>
<feature type="transmembrane region" description="Helical" evidence="8">
    <location>
        <begin position="72"/>
        <end position="93"/>
    </location>
</feature>
<protein>
    <recommendedName>
        <fullName evidence="8">Putative manganese efflux pump MntP</fullName>
    </recommendedName>
</protein>
<keyword evidence="10" id="KW-1185">Reference proteome</keyword>
<keyword evidence="4 8" id="KW-1133">Transmembrane helix</keyword>
<feature type="transmembrane region" description="Helical" evidence="8">
    <location>
        <begin position="162"/>
        <end position="183"/>
    </location>
</feature>
<dbReference type="RefSeq" id="WP_090871831.1">
    <property type="nucleotide sequence ID" value="NZ_FOHE01000019.1"/>
</dbReference>
<keyword evidence="5 8" id="KW-0406">Ion transport</keyword>
<keyword evidence="6 8" id="KW-0472">Membrane</keyword>
<feature type="transmembrane region" description="Helical" evidence="8">
    <location>
        <begin position="134"/>
        <end position="155"/>
    </location>
</feature>
<evidence type="ECO:0000256" key="5">
    <source>
        <dbReference type="ARBA" id="ARBA00023065"/>
    </source>
</evidence>
<evidence type="ECO:0000256" key="7">
    <source>
        <dbReference type="ARBA" id="ARBA00023211"/>
    </source>
</evidence>
<dbReference type="GO" id="GO:0005886">
    <property type="term" value="C:plasma membrane"/>
    <property type="evidence" value="ECO:0007669"/>
    <property type="project" value="UniProtKB-SubCell"/>
</dbReference>
<keyword evidence="2 8" id="KW-1003">Cell membrane</keyword>
<dbReference type="HAMAP" id="MF_01521">
    <property type="entry name" value="MntP_pump"/>
    <property type="match status" value="1"/>
</dbReference>
<dbReference type="OrthoDB" id="1679700at2"/>
<evidence type="ECO:0000256" key="3">
    <source>
        <dbReference type="ARBA" id="ARBA00022692"/>
    </source>
</evidence>
<evidence type="ECO:0000256" key="6">
    <source>
        <dbReference type="ARBA" id="ARBA00023136"/>
    </source>
</evidence>
<feature type="transmembrane region" description="Helical" evidence="8">
    <location>
        <begin position="105"/>
        <end position="128"/>
    </location>
</feature>
<reference evidence="9 10" key="1">
    <citation type="submission" date="2016-10" db="EMBL/GenBank/DDBJ databases">
        <authorList>
            <person name="de Groot N.N."/>
        </authorList>
    </citation>
    <scope>NUCLEOTIDE SEQUENCE [LARGE SCALE GENOMIC DNA]</scope>
    <source>
        <strain evidence="9 10">IBRC-M 10780</strain>
    </source>
</reference>
<sequence>MTTHALGEIVSLLFMAIALGMDAFSVSLGMGMQHIRLKRIAFIGIIIGLFHVMMPFFGIVLGQAISGKIGDLTSLVGGLLLVGIGTQMLLSAFNHESRQVIQTTGIGLFIFALGVSIDSFSVGLSLGLSGAKTALVLLLFGAASMVLTWMGMILGRKVHRLLGVYSEILGGSILCAFGLFIIFG</sequence>
<feature type="transmembrane region" description="Helical" evidence="8">
    <location>
        <begin position="6"/>
        <end position="28"/>
    </location>
</feature>
<keyword evidence="1 8" id="KW-0813">Transport</keyword>
<dbReference type="AlphaFoldDB" id="A0A1I0G879"/>
<accession>A0A1I0G879</accession>
<evidence type="ECO:0000256" key="8">
    <source>
        <dbReference type="HAMAP-Rule" id="MF_01521"/>
    </source>
</evidence>
<keyword evidence="7 8" id="KW-0464">Manganese</keyword>
<evidence type="ECO:0000256" key="2">
    <source>
        <dbReference type="ARBA" id="ARBA00022475"/>
    </source>
</evidence>
<feature type="transmembrane region" description="Helical" evidence="8">
    <location>
        <begin position="40"/>
        <end position="66"/>
    </location>
</feature>
<dbReference type="Proteomes" id="UP000198618">
    <property type="component" value="Unassembled WGS sequence"/>
</dbReference>
<dbReference type="InterPro" id="IPR003810">
    <property type="entry name" value="Mntp/YtaF"/>
</dbReference>
<keyword evidence="3 8" id="KW-0812">Transmembrane</keyword>
<name>A0A1I0G879_9BACI</name>
<organism evidence="9 10">
    <name type="scientific">Oceanobacillus limi</name>
    <dbReference type="NCBI Taxonomy" id="930131"/>
    <lineage>
        <taxon>Bacteria</taxon>
        <taxon>Bacillati</taxon>
        <taxon>Bacillota</taxon>
        <taxon>Bacilli</taxon>
        <taxon>Bacillales</taxon>
        <taxon>Bacillaceae</taxon>
        <taxon>Oceanobacillus</taxon>
    </lineage>
</organism>
<proteinExistence type="inferred from homology"/>
<gene>
    <name evidence="8" type="primary">mntP</name>
    <name evidence="9" type="ORF">SAMN05216389_11932</name>
</gene>
<evidence type="ECO:0000313" key="10">
    <source>
        <dbReference type="Proteomes" id="UP000198618"/>
    </source>
</evidence>
<dbReference type="GO" id="GO:0005384">
    <property type="term" value="F:manganese ion transmembrane transporter activity"/>
    <property type="evidence" value="ECO:0007669"/>
    <property type="project" value="UniProtKB-UniRule"/>
</dbReference>
<comment type="similarity">
    <text evidence="8">Belongs to the MntP (TC 9.B.29) family.</text>
</comment>
<comment type="function">
    <text evidence="8">Probably functions as a manganese efflux pump.</text>
</comment>
<evidence type="ECO:0000313" key="9">
    <source>
        <dbReference type="EMBL" id="SET66141.1"/>
    </source>
</evidence>
<dbReference type="PANTHER" id="PTHR35529:SF1">
    <property type="entry name" value="MANGANESE EFFLUX PUMP MNTP-RELATED"/>
    <property type="match status" value="1"/>
</dbReference>